<dbReference type="InterPro" id="IPR038765">
    <property type="entry name" value="Papain-like_cys_pep_sf"/>
</dbReference>
<evidence type="ECO:0000256" key="2">
    <source>
        <dbReference type="SAM" id="Phobius"/>
    </source>
</evidence>
<dbReference type="Gene3D" id="3.90.1720.10">
    <property type="entry name" value="endopeptidase domain like (from Nostoc punctiforme)"/>
    <property type="match status" value="1"/>
</dbReference>
<dbReference type="HOGENOM" id="CLU_016043_12_2_9"/>
<organism evidence="4 6">
    <name type="scientific">[Clostridium] leptum DSM 753</name>
    <dbReference type="NCBI Taxonomy" id="428125"/>
    <lineage>
        <taxon>Bacteria</taxon>
        <taxon>Bacillati</taxon>
        <taxon>Bacillota</taxon>
        <taxon>Clostridia</taxon>
        <taxon>Eubacteriales</taxon>
        <taxon>Oscillospiraceae</taxon>
        <taxon>Oscillospiraceae incertae sedis</taxon>
    </lineage>
</organism>
<dbReference type="AlphaFoldDB" id="A7VQH5"/>
<name>A7VQH5_9FIRM</name>
<sequence length="596" mass="64689">MRRFDESKRSSGTICRFPDYPAYKGGMPLKEIKLKPDISKPKMLESAARAPKIAMREAWLKSKEKTVLGLKETPFAGQNEESSNTPANSAANQTVSGMKTAAQKGADLTYRGGKKLAQTASRKVREKREASRVIKEAKDAAGQTGKAVKDTVSKTRIKNTAAKTIKGKPQKAVKTAGRSIKGVKQGAKSVKTAQRSAKAAQKTAQAAARTAQKAAQAARAAARAAAEGGKALAKAAAAVVKVTIAVVKSLIAAIAAGGWVAVVVILTICLIAAILYSCYGIFFSGEDTGTGITMQAAVAEINEEYGERLDQLKEENEHEVFRLSGSRAPWKDVLAVYAVKVNTDSENPQVVANLTEEKKELLRGVFWDMNTISHQIGRETITEIVVQTDEKGNAVEKEQTVEKTVLTVSVTHKPAEEMAARYFFNPSQKAALTELLAPEFDTLWTGVLSGMISDGGGLVAVARSQVGNIGGELYWSWYGFESHVEWCACFVSWCADQCGYIDAGLLPKFAACTSQGVPWFQERGQWQDNTYTPNPGDLIFFNWDQDEWIDHVGIVEKVENGRIYTIEGNSGNACEQNSYPLGDSQIYGYGILRLYV</sequence>
<dbReference type="Proteomes" id="UP000220611">
    <property type="component" value="Unassembled WGS sequence"/>
</dbReference>
<evidence type="ECO:0000313" key="6">
    <source>
        <dbReference type="Proteomes" id="UP000003490"/>
    </source>
</evidence>
<dbReference type="EMBL" id="ABCB02000015">
    <property type="protein sequence ID" value="EDO62386.1"/>
    <property type="molecule type" value="Genomic_DNA"/>
</dbReference>
<evidence type="ECO:0000313" key="5">
    <source>
        <dbReference type="EMBL" id="PEQ23741.1"/>
    </source>
</evidence>
<feature type="transmembrane region" description="Helical" evidence="2">
    <location>
        <begin position="250"/>
        <end position="276"/>
    </location>
</feature>
<feature type="region of interest" description="Disordered" evidence="1">
    <location>
        <begin position="114"/>
        <end position="138"/>
    </location>
</feature>
<accession>A7VQH5</accession>
<feature type="domain" description="Peptidase C51" evidence="3">
    <location>
        <begin position="483"/>
        <end position="569"/>
    </location>
</feature>
<gene>
    <name evidence="5" type="ORF">CH238_12265</name>
    <name evidence="4" type="ORF">CLOLEP_00805</name>
</gene>
<evidence type="ECO:0000256" key="1">
    <source>
        <dbReference type="SAM" id="MobiDB-lite"/>
    </source>
</evidence>
<dbReference type="InterPro" id="IPR007921">
    <property type="entry name" value="CHAP_dom"/>
</dbReference>
<evidence type="ECO:0000313" key="4">
    <source>
        <dbReference type="EMBL" id="EDO62386.1"/>
    </source>
</evidence>
<dbReference type="eggNOG" id="COG0741">
    <property type="taxonomic scope" value="Bacteria"/>
</dbReference>
<reference evidence="4 6" key="1">
    <citation type="submission" date="2007-08" db="EMBL/GenBank/DDBJ databases">
        <title>Draft genome sequence of Clostridium leptum (DSM 753).</title>
        <authorList>
            <person name="Sudarsanam P."/>
            <person name="Ley R."/>
            <person name="Guruge J."/>
            <person name="Turnbaugh P.J."/>
            <person name="Mahowald M."/>
            <person name="Liep D."/>
            <person name="Gordon J."/>
        </authorList>
    </citation>
    <scope>NUCLEOTIDE SEQUENCE [LARGE SCALE GENOMIC DNA]</scope>
    <source>
        <strain evidence="4 6">DSM 753</strain>
    </source>
</reference>
<dbReference type="Pfam" id="PF05257">
    <property type="entry name" value="CHAP"/>
    <property type="match status" value="1"/>
</dbReference>
<dbReference type="EMBL" id="NOXF01000011">
    <property type="protein sequence ID" value="PEQ23741.1"/>
    <property type="molecule type" value="Genomic_DNA"/>
</dbReference>
<keyword evidence="7" id="KW-1185">Reference proteome</keyword>
<dbReference type="Proteomes" id="UP000003490">
    <property type="component" value="Unassembled WGS sequence"/>
</dbReference>
<dbReference type="eggNOG" id="COG0791">
    <property type="taxonomic scope" value="Bacteria"/>
</dbReference>
<keyword evidence="2" id="KW-0812">Transmembrane</keyword>
<dbReference type="SUPFAM" id="SSF54001">
    <property type="entry name" value="Cysteine proteinases"/>
    <property type="match status" value="1"/>
</dbReference>
<evidence type="ECO:0000259" key="3">
    <source>
        <dbReference type="Pfam" id="PF05257"/>
    </source>
</evidence>
<proteinExistence type="predicted"/>
<comment type="caution">
    <text evidence="4">The sequence shown here is derived from an EMBL/GenBank/DDBJ whole genome shotgun (WGS) entry which is preliminary data.</text>
</comment>
<protein>
    <submittedName>
        <fullName evidence="5">CHAP domain-containing protein</fullName>
    </submittedName>
</protein>
<feature type="compositionally biased region" description="Basic and acidic residues" evidence="1">
    <location>
        <begin position="126"/>
        <end position="138"/>
    </location>
</feature>
<reference evidence="4 6" key="2">
    <citation type="submission" date="2007-08" db="EMBL/GenBank/DDBJ databases">
        <authorList>
            <person name="Fulton L."/>
            <person name="Clifton S."/>
            <person name="Fulton B."/>
            <person name="Xu J."/>
            <person name="Minx P."/>
            <person name="Pepin K.H."/>
            <person name="Johnson M."/>
            <person name="Thiruvilangam P."/>
            <person name="Bhonagiri V."/>
            <person name="Nash W.E."/>
            <person name="Wang C."/>
            <person name="Mardis E.R."/>
            <person name="Wilson R.K."/>
        </authorList>
    </citation>
    <scope>NUCLEOTIDE SEQUENCE [LARGE SCALE GENOMIC DNA]</scope>
    <source>
        <strain evidence="4 6">DSM 753</strain>
    </source>
</reference>
<evidence type="ECO:0000313" key="7">
    <source>
        <dbReference type="Proteomes" id="UP000220611"/>
    </source>
</evidence>
<keyword evidence="2" id="KW-1133">Transmembrane helix</keyword>
<keyword evidence="2" id="KW-0472">Membrane</keyword>
<reference evidence="5 7" key="3">
    <citation type="submission" date="2017-07" db="EMBL/GenBank/DDBJ databases">
        <title>Prevalence of linear plasmids in Cutibacterium (Propionibacterium) acnes isolates obtained from prostatic tissue.</title>
        <authorList>
            <person name="Davidsson S."/>
            <person name="Carlsson J."/>
            <person name="Molling P."/>
            <person name="Andren O."/>
            <person name="Andersson S.-O."/>
            <person name="Brzuszkiewicz E."/>
            <person name="Poehlein A."/>
            <person name="Al-Zeer M."/>
            <person name="Brinkmann V."/>
            <person name="Scavenius C."/>
            <person name="Nazipi S."/>
            <person name="Soderquist B."/>
            <person name="Bruggemann H."/>
        </authorList>
    </citation>
    <scope>NUCLEOTIDE SEQUENCE [LARGE SCALE GENOMIC DNA]</scope>
    <source>
        <strain evidence="5 7">DSM 753</strain>
    </source>
</reference>